<keyword evidence="3" id="KW-1133">Transmembrane helix</keyword>
<accession>A0A1W6N3S3</accession>
<feature type="coiled-coil region" evidence="1">
    <location>
        <begin position="57"/>
        <end position="84"/>
    </location>
</feature>
<sequence>MGEKVSDSNPEKLTEKNKSSPRSKGLWLFIGFLILIGGFGYLGYTNYLYEKELRLTINNFDQKIRNADSALEVLSEQVKSLNEKTTQISTATSAEIISHLENKIASLEAWQTFFIESRKNEDAYQNSLKMLKKAVNSGKPYVQELKIMNGLKLTLDGQRSVEELKEFESFGIPSLKFLQESLPEALNEMHRRGQVSSVQGYMHKLWQRLKSLITVRKVTDFNESDTSLEAQLAKIEKSVIEDKDVKIALMMLSQLKDFITPKMQAWITHAEGYQRVDEALQVLANQWKIESVSEIATNSNQGK</sequence>
<dbReference type="KEGG" id="naf:GQ61_03205"/>
<feature type="compositionally biased region" description="Basic and acidic residues" evidence="2">
    <location>
        <begin position="1"/>
        <end position="18"/>
    </location>
</feature>
<evidence type="ECO:0000313" key="5">
    <source>
        <dbReference type="Proteomes" id="UP000237351"/>
    </source>
</evidence>
<evidence type="ECO:0000313" key="4">
    <source>
        <dbReference type="EMBL" id="ARN84493.1"/>
    </source>
</evidence>
<organism evidence="4 5">
    <name type="scientific">Candidatus Nucleicultrix amoebiphila FS5</name>
    <dbReference type="NCBI Taxonomy" id="1414854"/>
    <lineage>
        <taxon>Bacteria</taxon>
        <taxon>Pseudomonadati</taxon>
        <taxon>Pseudomonadota</taxon>
        <taxon>Alphaproteobacteria</taxon>
        <taxon>Holosporales</taxon>
        <taxon>Candidatus Nucleicultricaceae</taxon>
        <taxon>Candidatus Nucleicultrix</taxon>
    </lineage>
</organism>
<reference evidence="4 5" key="1">
    <citation type="submission" date="2014-06" db="EMBL/GenBank/DDBJ databases">
        <title>The genome of the endonuclear symbiont Nucleicultrix amoebiphila.</title>
        <authorList>
            <person name="Schulz F."/>
            <person name="Horn M."/>
        </authorList>
    </citation>
    <scope>NUCLEOTIDE SEQUENCE [LARGE SCALE GENOMIC DNA]</scope>
    <source>
        <strain evidence="4 5">FS5</strain>
    </source>
</reference>
<name>A0A1W6N3S3_9PROT</name>
<keyword evidence="1" id="KW-0175">Coiled coil</keyword>
<feature type="transmembrane region" description="Helical" evidence="3">
    <location>
        <begin position="26"/>
        <end position="44"/>
    </location>
</feature>
<dbReference type="OrthoDB" id="7340250at2"/>
<dbReference type="STRING" id="1414854.GQ61_03205"/>
<feature type="region of interest" description="Disordered" evidence="2">
    <location>
        <begin position="1"/>
        <end position="21"/>
    </location>
</feature>
<protein>
    <submittedName>
        <fullName evidence="4">Uncharacterized protein</fullName>
    </submittedName>
</protein>
<keyword evidence="3" id="KW-0812">Transmembrane</keyword>
<dbReference type="RefSeq" id="WP_085783904.1">
    <property type="nucleotide sequence ID" value="NZ_CP008743.1"/>
</dbReference>
<evidence type="ECO:0000256" key="1">
    <source>
        <dbReference type="SAM" id="Coils"/>
    </source>
</evidence>
<keyword evidence="5" id="KW-1185">Reference proteome</keyword>
<dbReference type="AlphaFoldDB" id="A0A1W6N3S3"/>
<evidence type="ECO:0000256" key="3">
    <source>
        <dbReference type="SAM" id="Phobius"/>
    </source>
</evidence>
<proteinExistence type="predicted"/>
<dbReference type="EMBL" id="CP008743">
    <property type="protein sequence ID" value="ARN84493.1"/>
    <property type="molecule type" value="Genomic_DNA"/>
</dbReference>
<evidence type="ECO:0000256" key="2">
    <source>
        <dbReference type="SAM" id="MobiDB-lite"/>
    </source>
</evidence>
<gene>
    <name evidence="4" type="ORF">GQ61_03205</name>
</gene>
<dbReference type="Proteomes" id="UP000237351">
    <property type="component" value="Chromosome"/>
</dbReference>
<keyword evidence="3" id="KW-0472">Membrane</keyword>